<dbReference type="Proteomes" id="UP001501079">
    <property type="component" value="Unassembled WGS sequence"/>
</dbReference>
<keyword evidence="9" id="KW-0732">Signal</keyword>
<feature type="transmembrane region" description="Helical" evidence="8">
    <location>
        <begin position="226"/>
        <end position="246"/>
    </location>
</feature>
<reference evidence="11" key="1">
    <citation type="journal article" date="2019" name="Int. J. Syst. Evol. Microbiol.">
        <title>The Global Catalogue of Microorganisms (GCM) 10K type strain sequencing project: providing services to taxonomists for standard genome sequencing and annotation.</title>
        <authorList>
            <consortium name="The Broad Institute Genomics Platform"/>
            <consortium name="The Broad Institute Genome Sequencing Center for Infectious Disease"/>
            <person name="Wu L."/>
            <person name="Ma J."/>
        </authorList>
    </citation>
    <scope>NUCLEOTIDE SEQUENCE [LARGE SCALE GENOMIC DNA]</scope>
    <source>
        <strain evidence="11">JCM 17591</strain>
    </source>
</reference>
<feature type="transmembrane region" description="Helical" evidence="8">
    <location>
        <begin position="150"/>
        <end position="169"/>
    </location>
</feature>
<evidence type="ECO:0000313" key="11">
    <source>
        <dbReference type="Proteomes" id="UP001501079"/>
    </source>
</evidence>
<feature type="signal peptide" evidence="9">
    <location>
        <begin position="1"/>
        <end position="27"/>
    </location>
</feature>
<gene>
    <name evidence="10" type="ORF">GCM10022287_21220</name>
</gene>
<proteinExistence type="predicted"/>
<feature type="transmembrane region" description="Helical" evidence="8">
    <location>
        <begin position="299"/>
        <end position="319"/>
    </location>
</feature>
<accession>A0ABP8A1E0</accession>
<name>A0ABP8A1E0_9MICO</name>
<evidence type="ECO:0000256" key="9">
    <source>
        <dbReference type="SAM" id="SignalP"/>
    </source>
</evidence>
<dbReference type="PANTHER" id="PTHR33908">
    <property type="entry name" value="MANNOSYLTRANSFERASE YKCB-RELATED"/>
    <property type="match status" value="1"/>
</dbReference>
<comment type="subcellular location">
    <subcellularLocation>
        <location evidence="1">Cell membrane</location>
        <topology evidence="1">Multi-pass membrane protein</topology>
    </subcellularLocation>
</comment>
<evidence type="ECO:0000256" key="8">
    <source>
        <dbReference type="SAM" id="Phobius"/>
    </source>
</evidence>
<dbReference type="EMBL" id="BAABBW010000003">
    <property type="protein sequence ID" value="GAA4175519.1"/>
    <property type="molecule type" value="Genomic_DNA"/>
</dbReference>
<keyword evidence="7 8" id="KW-0472">Membrane</keyword>
<evidence type="ECO:0000256" key="7">
    <source>
        <dbReference type="ARBA" id="ARBA00023136"/>
    </source>
</evidence>
<evidence type="ECO:0000256" key="4">
    <source>
        <dbReference type="ARBA" id="ARBA00022679"/>
    </source>
</evidence>
<feature type="chain" id="PRO_5046970402" description="Glycosyltransferase RgtA/B/C/D-like domain-containing protein" evidence="9">
    <location>
        <begin position="28"/>
        <end position="460"/>
    </location>
</feature>
<feature type="transmembrane region" description="Helical" evidence="8">
    <location>
        <begin position="360"/>
        <end position="377"/>
    </location>
</feature>
<comment type="caution">
    <text evidence="10">The sequence shown here is derived from an EMBL/GenBank/DDBJ whole genome shotgun (WGS) entry which is preliminary data.</text>
</comment>
<keyword evidence="2" id="KW-1003">Cell membrane</keyword>
<evidence type="ECO:0000256" key="2">
    <source>
        <dbReference type="ARBA" id="ARBA00022475"/>
    </source>
</evidence>
<evidence type="ECO:0000256" key="5">
    <source>
        <dbReference type="ARBA" id="ARBA00022692"/>
    </source>
</evidence>
<feature type="transmembrane region" description="Helical" evidence="8">
    <location>
        <begin position="176"/>
        <end position="206"/>
    </location>
</feature>
<evidence type="ECO:0000256" key="6">
    <source>
        <dbReference type="ARBA" id="ARBA00022989"/>
    </source>
</evidence>
<keyword evidence="3" id="KW-0328">Glycosyltransferase</keyword>
<keyword evidence="6 8" id="KW-1133">Transmembrane helix</keyword>
<feature type="transmembrane region" description="Helical" evidence="8">
    <location>
        <begin position="331"/>
        <end position="348"/>
    </location>
</feature>
<evidence type="ECO:0000256" key="1">
    <source>
        <dbReference type="ARBA" id="ARBA00004651"/>
    </source>
</evidence>
<keyword evidence="4" id="KW-0808">Transferase</keyword>
<evidence type="ECO:0000313" key="10">
    <source>
        <dbReference type="EMBL" id="GAA4175519.1"/>
    </source>
</evidence>
<evidence type="ECO:0000256" key="3">
    <source>
        <dbReference type="ARBA" id="ARBA00022676"/>
    </source>
</evidence>
<organism evidence="10 11">
    <name type="scientific">Gryllotalpicola koreensis</name>
    <dbReference type="NCBI Taxonomy" id="993086"/>
    <lineage>
        <taxon>Bacteria</taxon>
        <taxon>Bacillati</taxon>
        <taxon>Actinomycetota</taxon>
        <taxon>Actinomycetes</taxon>
        <taxon>Micrococcales</taxon>
        <taxon>Microbacteriaceae</taxon>
        <taxon>Gryllotalpicola</taxon>
    </lineage>
</organism>
<feature type="transmembrane region" description="Helical" evidence="8">
    <location>
        <begin position="267"/>
        <end position="287"/>
    </location>
</feature>
<evidence type="ECO:0008006" key="12">
    <source>
        <dbReference type="Google" id="ProtNLM"/>
    </source>
</evidence>
<dbReference type="InterPro" id="IPR050297">
    <property type="entry name" value="LipidA_mod_glycosyltrf_83"/>
</dbReference>
<keyword evidence="11" id="KW-1185">Reference proteome</keyword>
<feature type="transmembrane region" description="Helical" evidence="8">
    <location>
        <begin position="91"/>
        <end position="114"/>
    </location>
</feature>
<protein>
    <recommendedName>
        <fullName evidence="12">Glycosyltransferase RgtA/B/C/D-like domain-containing protein</fullName>
    </recommendedName>
</protein>
<keyword evidence="5 8" id="KW-0812">Transmembrane</keyword>
<feature type="transmembrane region" description="Helical" evidence="8">
    <location>
        <begin position="410"/>
        <end position="438"/>
    </location>
</feature>
<dbReference type="PANTHER" id="PTHR33908:SF11">
    <property type="entry name" value="MEMBRANE PROTEIN"/>
    <property type="match status" value="1"/>
</dbReference>
<sequence>MSILLSAIILAVSASVSLSLGSAPLHTADETGHFDYAYEVWHLRLPDFYSGVLIRPSWAVVPPVQWESQHPPLFYVLLAPVIGPLADDGHAYLAVIAGRAMNSLLAGLAVFAVWWSVRRVLPRRSFAADMAAVVASLTSLVILIGGTVYSDLACLVCGAFAFGLCGALAREGRSWGLIFGAAGVSALGMLSRLSFAVWLIVLLVAVLLAENRRTGFRRLLMATGDALIVGGSALAFAGWFYVRNLLVAGSITGGHSDWSSEHLGRTSATWIEVIFGSKFWIGVFAIFNGHLSRTDFGPWLLLLVPLMAAALAWSISASARRNAPSRGTLKIVGLSLLEVVLTCLFLIWAETGGGGANNRYALPLLPILAAMFGYVFSTGRVVGAAAATAWSCCEFAIDVGMVNLEEPITHVWALVLARMAIVLAAVALIAALALMWVVRYRSSKRVAARHILRRNLQPEY</sequence>